<reference evidence="2" key="1">
    <citation type="submission" date="2014-11" db="EMBL/GenBank/DDBJ databases">
        <authorList>
            <person name="Otto D Thomas"/>
            <person name="Naeem Raeece"/>
        </authorList>
    </citation>
    <scope>NUCLEOTIDE SEQUENCE</scope>
</reference>
<organism evidence="2">
    <name type="scientific">Chromera velia CCMP2878</name>
    <dbReference type="NCBI Taxonomy" id="1169474"/>
    <lineage>
        <taxon>Eukaryota</taxon>
        <taxon>Sar</taxon>
        <taxon>Alveolata</taxon>
        <taxon>Colpodellida</taxon>
        <taxon>Chromeraceae</taxon>
        <taxon>Chromera</taxon>
    </lineage>
</organism>
<dbReference type="EMBL" id="CDMZ01002983">
    <property type="protein sequence ID" value="CEM44662.1"/>
    <property type="molecule type" value="Genomic_DNA"/>
</dbReference>
<dbReference type="VEuPathDB" id="CryptoDB:Cvel_28502"/>
<evidence type="ECO:0000256" key="1">
    <source>
        <dbReference type="SAM" id="MobiDB-lite"/>
    </source>
</evidence>
<dbReference type="AlphaFoldDB" id="A0A0G4HKE6"/>
<feature type="compositionally biased region" description="Polar residues" evidence="1">
    <location>
        <begin position="63"/>
        <end position="74"/>
    </location>
</feature>
<proteinExistence type="predicted"/>
<protein>
    <submittedName>
        <fullName evidence="2">Uncharacterized protein</fullName>
    </submittedName>
</protein>
<accession>A0A0G4HKE6</accession>
<feature type="region of interest" description="Disordered" evidence="1">
    <location>
        <begin position="63"/>
        <end position="133"/>
    </location>
</feature>
<feature type="region of interest" description="Disordered" evidence="1">
    <location>
        <begin position="162"/>
        <end position="182"/>
    </location>
</feature>
<gene>
    <name evidence="2" type="ORF">Cvel_28502</name>
</gene>
<evidence type="ECO:0000313" key="2">
    <source>
        <dbReference type="EMBL" id="CEM44662.1"/>
    </source>
</evidence>
<sequence>MQAKSPVYLGREARSMYLVSFGNCSSTLWNMPSVAGQIQFFGKVGETADPRFPQTLASVAPTTHLSKTGSSVSSLPAPVVDDDDESDEGKDGERESSEGAGAVGPALSGESRQAGVVAEKEGETEQCAPSEPRAAHFTAPAVSAPSPSSVSAEALPSTSNSSVAAAAASGPHPAKEGDSGAPPVCCVDPETGKMRGWHEYCVDGIGGRWRNIVCLKETCGLCGEGEIVLEQTTAKVFGHVLEVVIMVTCSNSANCT</sequence>
<name>A0A0G4HKE6_9ALVE</name>